<organism evidence="1">
    <name type="scientific">Poeciliopsis prolifica</name>
    <name type="common">blackstripe livebearer</name>
    <dbReference type="NCBI Taxonomy" id="188132"/>
    <lineage>
        <taxon>Eukaryota</taxon>
        <taxon>Metazoa</taxon>
        <taxon>Chordata</taxon>
        <taxon>Craniata</taxon>
        <taxon>Vertebrata</taxon>
        <taxon>Euteleostomi</taxon>
        <taxon>Actinopterygii</taxon>
        <taxon>Neopterygii</taxon>
        <taxon>Teleostei</taxon>
        <taxon>Neoteleostei</taxon>
        <taxon>Acanthomorphata</taxon>
        <taxon>Ovalentaria</taxon>
        <taxon>Atherinomorphae</taxon>
        <taxon>Cyprinodontiformes</taxon>
        <taxon>Poeciliidae</taxon>
        <taxon>Poeciliinae</taxon>
        <taxon>Poeciliopsis</taxon>
    </lineage>
</organism>
<name>A0A0S7EV06_9TELE</name>
<gene>
    <name evidence="1" type="primary">PPUP7625</name>
</gene>
<evidence type="ECO:0000313" key="1">
    <source>
        <dbReference type="EMBL" id="JAO06642.1"/>
    </source>
</evidence>
<protein>
    <submittedName>
        <fullName evidence="1">PPUP7625</fullName>
    </submittedName>
</protein>
<dbReference type="AlphaFoldDB" id="A0A0S7EV06"/>
<accession>A0A0S7EV06</accession>
<dbReference type="EMBL" id="GBYX01475031">
    <property type="protein sequence ID" value="JAO06642.1"/>
    <property type="molecule type" value="Transcribed_RNA"/>
</dbReference>
<proteinExistence type="predicted"/>
<feature type="non-terminal residue" evidence="1">
    <location>
        <position position="1"/>
    </location>
</feature>
<reference evidence="1" key="1">
    <citation type="submission" date="2014-12" db="EMBL/GenBank/DDBJ databases">
        <title>Parallel Evolution in Life History Adaptation Evident in the Tissue-Specific Poeciliopsis prolifica transcriptome.</title>
        <authorList>
            <person name="Jue N.K."/>
            <person name="Foley R.J."/>
            <person name="Obergfell C."/>
            <person name="Reznick D.N."/>
            <person name="O'Neill R.J."/>
            <person name="O'Neill M.J."/>
        </authorList>
    </citation>
    <scope>NUCLEOTIDE SEQUENCE</scope>
</reference>
<sequence length="110" mass="12218">EKRGSDQTYINKLNWSSAFDIFHPNGNFKVVQPTLYHILPLNKGLVSCHLETISHPTDVFSHHRNCQSKYGSDSSSKHLHNGISSSCAAQSDVNGAAVIPGTLSFLLYWF</sequence>